<sequence>MKKCCSMGCGNPMNLKDGEESYQECQESFTNHGLTITDRPWAEVTMVLKVGLMCSNDEPSSRPNMRQVIRYLEREAPVLEIVGPSCDQHAPALVKLKSL</sequence>
<dbReference type="InParanoid" id="A0A251SAN7"/>
<evidence type="ECO:0000313" key="1">
    <source>
        <dbReference type="EMBL" id="OTF94450.1"/>
    </source>
</evidence>
<proteinExistence type="predicted"/>
<evidence type="ECO:0000313" key="2">
    <source>
        <dbReference type="Proteomes" id="UP000215914"/>
    </source>
</evidence>
<dbReference type="EMBL" id="CM007904">
    <property type="protein sequence ID" value="OTF94450.1"/>
    <property type="molecule type" value="Genomic_DNA"/>
</dbReference>
<keyword evidence="2" id="KW-1185">Reference proteome</keyword>
<reference evidence="2" key="1">
    <citation type="journal article" date="2017" name="Nature">
        <title>The sunflower genome provides insights into oil metabolism, flowering and Asterid evolution.</title>
        <authorList>
            <person name="Badouin H."/>
            <person name="Gouzy J."/>
            <person name="Grassa C.J."/>
            <person name="Murat F."/>
            <person name="Staton S.E."/>
            <person name="Cottret L."/>
            <person name="Lelandais-Briere C."/>
            <person name="Owens G.L."/>
            <person name="Carrere S."/>
            <person name="Mayjonade B."/>
            <person name="Legrand L."/>
            <person name="Gill N."/>
            <person name="Kane N.C."/>
            <person name="Bowers J.E."/>
            <person name="Hubner S."/>
            <person name="Bellec A."/>
            <person name="Berard A."/>
            <person name="Berges H."/>
            <person name="Blanchet N."/>
            <person name="Boniface M.C."/>
            <person name="Brunel D."/>
            <person name="Catrice O."/>
            <person name="Chaidir N."/>
            <person name="Claudel C."/>
            <person name="Donnadieu C."/>
            <person name="Faraut T."/>
            <person name="Fievet G."/>
            <person name="Helmstetter N."/>
            <person name="King M."/>
            <person name="Knapp S.J."/>
            <person name="Lai Z."/>
            <person name="Le Paslier M.C."/>
            <person name="Lippi Y."/>
            <person name="Lorenzon L."/>
            <person name="Mandel J.R."/>
            <person name="Marage G."/>
            <person name="Marchand G."/>
            <person name="Marquand E."/>
            <person name="Bret-Mestries E."/>
            <person name="Morien E."/>
            <person name="Nambeesan S."/>
            <person name="Nguyen T."/>
            <person name="Pegot-Espagnet P."/>
            <person name="Pouilly N."/>
            <person name="Raftis F."/>
            <person name="Sallet E."/>
            <person name="Schiex T."/>
            <person name="Thomas J."/>
            <person name="Vandecasteele C."/>
            <person name="Vares D."/>
            <person name="Vear F."/>
            <person name="Vautrin S."/>
            <person name="Crespi M."/>
            <person name="Mangin B."/>
            <person name="Burke J.M."/>
            <person name="Salse J."/>
            <person name="Munos S."/>
            <person name="Vincourt P."/>
            <person name="Rieseberg L.H."/>
            <person name="Langlade N.B."/>
        </authorList>
    </citation>
    <scope>NUCLEOTIDE SEQUENCE [LARGE SCALE GENOMIC DNA]</scope>
    <source>
        <strain evidence="2">cv. SF193</strain>
    </source>
</reference>
<gene>
    <name evidence="1" type="ORF">HannXRQ_Chr15g0472191</name>
</gene>
<protein>
    <submittedName>
        <fullName evidence="1">Uncharacterized protein</fullName>
    </submittedName>
</protein>
<dbReference type="AlphaFoldDB" id="A0A251SAN7"/>
<name>A0A251SAN7_HELAN</name>
<accession>A0A251SAN7</accession>
<dbReference type="Proteomes" id="UP000215914">
    <property type="component" value="Chromosome 15"/>
</dbReference>
<organism evidence="1 2">
    <name type="scientific">Helianthus annuus</name>
    <name type="common">Common sunflower</name>
    <dbReference type="NCBI Taxonomy" id="4232"/>
    <lineage>
        <taxon>Eukaryota</taxon>
        <taxon>Viridiplantae</taxon>
        <taxon>Streptophyta</taxon>
        <taxon>Embryophyta</taxon>
        <taxon>Tracheophyta</taxon>
        <taxon>Spermatophyta</taxon>
        <taxon>Magnoliopsida</taxon>
        <taxon>eudicotyledons</taxon>
        <taxon>Gunneridae</taxon>
        <taxon>Pentapetalae</taxon>
        <taxon>asterids</taxon>
        <taxon>campanulids</taxon>
        <taxon>Asterales</taxon>
        <taxon>Asteraceae</taxon>
        <taxon>Asteroideae</taxon>
        <taxon>Heliantheae alliance</taxon>
        <taxon>Heliantheae</taxon>
        <taxon>Helianthus</taxon>
    </lineage>
</organism>